<reference evidence="3" key="1">
    <citation type="journal article" date="2023" name="Arch. Microbiol.">
        <title>Desulfoferula mesophilus gen. nov. sp. nov., a mesophilic sulfate-reducing bacterium isolated from a brackish lake sediment.</title>
        <authorList>
            <person name="Watanabe T."/>
            <person name="Yabe T."/>
            <person name="Tsuji J.M."/>
            <person name="Fukui M."/>
        </authorList>
    </citation>
    <scope>NUCLEOTIDE SEQUENCE [LARGE SCALE GENOMIC DNA]</scope>
    <source>
        <strain evidence="3">12FAK</strain>
    </source>
</reference>
<dbReference type="EMBL" id="AP028679">
    <property type="protein sequence ID" value="BEQ14042.1"/>
    <property type="molecule type" value="Genomic_DNA"/>
</dbReference>
<keyword evidence="3" id="KW-1185">Reference proteome</keyword>
<dbReference type="RefSeq" id="WP_338605769.1">
    <property type="nucleotide sequence ID" value="NZ_AP028679.1"/>
</dbReference>
<feature type="transmembrane region" description="Helical" evidence="1">
    <location>
        <begin position="33"/>
        <end position="51"/>
    </location>
</feature>
<dbReference type="InterPro" id="IPR016936">
    <property type="entry name" value="UCP029693"/>
</dbReference>
<evidence type="ECO:0000313" key="3">
    <source>
        <dbReference type="Proteomes" id="UP001366166"/>
    </source>
</evidence>
<gene>
    <name evidence="2" type="ORF">FAK_11080</name>
</gene>
<name>A0AAU9EZ13_9BACT</name>
<evidence type="ECO:0000313" key="2">
    <source>
        <dbReference type="EMBL" id="BEQ14042.1"/>
    </source>
</evidence>
<organism evidence="2 3">
    <name type="scientific">Desulfoferula mesophila</name>
    <dbReference type="NCBI Taxonomy" id="3058419"/>
    <lineage>
        <taxon>Bacteria</taxon>
        <taxon>Pseudomonadati</taxon>
        <taxon>Thermodesulfobacteriota</taxon>
        <taxon>Desulfarculia</taxon>
        <taxon>Desulfarculales</taxon>
        <taxon>Desulfarculaceae</taxon>
        <taxon>Desulfoferula</taxon>
    </lineage>
</organism>
<accession>A0AAU9EZ13</accession>
<dbReference type="AlphaFoldDB" id="A0AAU9EZ13"/>
<keyword evidence="1" id="KW-0472">Membrane</keyword>
<evidence type="ECO:0008006" key="4">
    <source>
        <dbReference type="Google" id="ProtNLM"/>
    </source>
</evidence>
<proteinExistence type="predicted"/>
<keyword evidence="1" id="KW-0812">Transmembrane</keyword>
<protein>
    <recommendedName>
        <fullName evidence="4">DUF2333 domain-containing protein</fullName>
    </recommendedName>
</protein>
<dbReference type="Pfam" id="PF10095">
    <property type="entry name" value="DUF2333"/>
    <property type="match status" value="1"/>
</dbReference>
<evidence type="ECO:0000256" key="1">
    <source>
        <dbReference type="SAM" id="Phobius"/>
    </source>
</evidence>
<dbReference type="KEGG" id="dmp:FAK_11080"/>
<keyword evidence="1" id="KW-1133">Transmembrane helix</keyword>
<sequence>MKAEQTGDSQSGGTSWFNPLAQGLSPLGRAWRVFLWAFLLYVISAPFIMWYEYDRAFPPFFNPVPAQGQGQENQKAAVPGEVFTATLVTLSQNMLESWLPNDAIYPSVLLDNPQNFQLGQLEIIRYSTRVLRDKLSRQRTTDKIDPQADRAFTDFSNNPHLWIFPAAEAKFADGVKALRAYAQGLPKNESHFYPRADNLIELLEQYTSLLGGVDTRLANAPRDVSRRLSEETAGDSTQQGEQVVKVKVPWTQIDDNFYFARGVAYAMYEMMLAVRWEFREVLQIKRSGELMDSIVSDLRLADFEPLMVLNGSRDSVFANHSLKLMATLENVRQKMINLQQMLER</sequence>
<dbReference type="Proteomes" id="UP001366166">
    <property type="component" value="Chromosome"/>
</dbReference>